<sequence length="244" mass="25989">MAMVLRFPHAGRALRSWVLRPWVLPIVIELAAVAGAVQPPASAAEQVIAFDIPAQPLEAALSTYGMITRVQLLFDPGLTDGRRANRLKGSFTSEAALRQLLAGTGLAARMIGEQGFTLVPDGARSGASEMSPSVRRFNEYSAALQGALRRMLCHDRDTAPGSYRVLAQVWIGPSGTTDRAQLLTSSGDGRRDAALLAGFRELSVGVPPPGDLPQPITLLVTPEGTTTGYCPEPHPSGRGREARR</sequence>
<dbReference type="Gene3D" id="3.55.50.30">
    <property type="match status" value="1"/>
</dbReference>
<keyword evidence="3" id="KW-0998">Cell outer membrane</keyword>
<evidence type="ECO:0000256" key="3">
    <source>
        <dbReference type="ARBA" id="ARBA00023237"/>
    </source>
</evidence>
<accession>A0A560MJQ5</accession>
<dbReference type="SUPFAM" id="SSF74653">
    <property type="entry name" value="TolA/TonB C-terminal domain"/>
    <property type="match status" value="1"/>
</dbReference>
<keyword evidence="1" id="KW-0813">Transport</keyword>
<protein>
    <submittedName>
        <fullName evidence="6">Secretin/TonB-like protein</fullName>
    </submittedName>
</protein>
<dbReference type="EMBL" id="VITY01000001">
    <property type="protein sequence ID" value="TWC07559.1"/>
    <property type="molecule type" value="Genomic_DNA"/>
</dbReference>
<feature type="domain" description="Secretin/TonB short N-terminal" evidence="5">
    <location>
        <begin position="70"/>
        <end position="121"/>
    </location>
</feature>
<feature type="region of interest" description="Disordered" evidence="4">
    <location>
        <begin position="223"/>
        <end position="244"/>
    </location>
</feature>
<dbReference type="AlphaFoldDB" id="A0A560MJQ5"/>
<proteinExistence type="predicted"/>
<evidence type="ECO:0000256" key="4">
    <source>
        <dbReference type="SAM" id="MobiDB-lite"/>
    </source>
</evidence>
<keyword evidence="7" id="KW-1185">Reference proteome</keyword>
<evidence type="ECO:0000256" key="1">
    <source>
        <dbReference type="ARBA" id="ARBA00022448"/>
    </source>
</evidence>
<evidence type="ECO:0000313" key="7">
    <source>
        <dbReference type="Proteomes" id="UP000321304"/>
    </source>
</evidence>
<dbReference type="Proteomes" id="UP000321304">
    <property type="component" value="Unassembled WGS sequence"/>
</dbReference>
<organism evidence="6 7">
    <name type="scientific">Bradyrhizobium macuxiense</name>
    <dbReference type="NCBI Taxonomy" id="1755647"/>
    <lineage>
        <taxon>Bacteria</taxon>
        <taxon>Pseudomonadati</taxon>
        <taxon>Pseudomonadota</taxon>
        <taxon>Alphaproteobacteria</taxon>
        <taxon>Hyphomicrobiales</taxon>
        <taxon>Nitrobacteraceae</taxon>
        <taxon>Bradyrhizobium</taxon>
    </lineage>
</organism>
<keyword evidence="2" id="KW-0472">Membrane</keyword>
<dbReference type="InterPro" id="IPR011662">
    <property type="entry name" value="Secretin/TonB_short_N"/>
</dbReference>
<dbReference type="SMART" id="SM00965">
    <property type="entry name" value="STN"/>
    <property type="match status" value="1"/>
</dbReference>
<evidence type="ECO:0000313" key="6">
    <source>
        <dbReference type="EMBL" id="TWC07559.1"/>
    </source>
</evidence>
<dbReference type="GO" id="GO:0019867">
    <property type="term" value="C:outer membrane"/>
    <property type="evidence" value="ECO:0007669"/>
    <property type="project" value="InterPro"/>
</dbReference>
<comment type="caution">
    <text evidence="6">The sequence shown here is derived from an EMBL/GenBank/DDBJ whole genome shotgun (WGS) entry which is preliminary data.</text>
</comment>
<dbReference type="OrthoDB" id="8207507at2"/>
<reference evidence="6 7" key="1">
    <citation type="submission" date="2019-06" db="EMBL/GenBank/DDBJ databases">
        <title>Genomic Encyclopedia of Type Strains, Phase IV (KMG-V): Genome sequencing to study the core and pangenomes of soil and plant-associated prokaryotes.</title>
        <authorList>
            <person name="Whitman W."/>
        </authorList>
    </citation>
    <scope>NUCLEOTIDE SEQUENCE [LARGE SCALE GENOMIC DNA]</scope>
    <source>
        <strain evidence="6 7">BR 10355</strain>
    </source>
</reference>
<evidence type="ECO:0000256" key="2">
    <source>
        <dbReference type="ARBA" id="ARBA00023136"/>
    </source>
</evidence>
<dbReference type="Pfam" id="PF07660">
    <property type="entry name" value="STN"/>
    <property type="match status" value="1"/>
</dbReference>
<name>A0A560MJQ5_9BRAD</name>
<gene>
    <name evidence="6" type="ORF">FBZ93_101852</name>
</gene>
<evidence type="ECO:0000259" key="5">
    <source>
        <dbReference type="SMART" id="SM00965"/>
    </source>
</evidence>